<evidence type="ECO:0000313" key="3">
    <source>
        <dbReference type="Proteomes" id="UP000767238"/>
    </source>
</evidence>
<feature type="non-terminal residue" evidence="2">
    <location>
        <position position="227"/>
    </location>
</feature>
<reference evidence="2" key="1">
    <citation type="journal article" date="2021" name="J Fungi (Basel)">
        <title>Virulence traits and population genomics of the black yeast Aureobasidium melanogenum.</title>
        <authorList>
            <person name="Cernosa A."/>
            <person name="Sun X."/>
            <person name="Gostincar C."/>
            <person name="Fang C."/>
            <person name="Gunde-Cimerman N."/>
            <person name="Song Z."/>
        </authorList>
    </citation>
    <scope>NUCLEOTIDE SEQUENCE</scope>
    <source>
        <strain evidence="2">EXF-8016</strain>
    </source>
</reference>
<protein>
    <submittedName>
        <fullName evidence="2">Uncharacterized protein</fullName>
    </submittedName>
</protein>
<gene>
    <name evidence="2" type="ORF">KCV03_g9976</name>
</gene>
<dbReference type="Proteomes" id="UP000767238">
    <property type="component" value="Unassembled WGS sequence"/>
</dbReference>
<accession>A0A9P8K135</accession>
<organism evidence="2 3">
    <name type="scientific">Aureobasidium melanogenum</name>
    <name type="common">Aureobasidium pullulans var. melanogenum</name>
    <dbReference type="NCBI Taxonomy" id="46634"/>
    <lineage>
        <taxon>Eukaryota</taxon>
        <taxon>Fungi</taxon>
        <taxon>Dikarya</taxon>
        <taxon>Ascomycota</taxon>
        <taxon>Pezizomycotina</taxon>
        <taxon>Dothideomycetes</taxon>
        <taxon>Dothideomycetidae</taxon>
        <taxon>Dothideales</taxon>
        <taxon>Saccotheciaceae</taxon>
        <taxon>Aureobasidium</taxon>
    </lineage>
</organism>
<feature type="compositionally biased region" description="Acidic residues" evidence="1">
    <location>
        <begin position="41"/>
        <end position="77"/>
    </location>
</feature>
<feature type="compositionally biased region" description="Polar residues" evidence="1">
    <location>
        <begin position="24"/>
        <end position="33"/>
    </location>
</feature>
<evidence type="ECO:0000256" key="1">
    <source>
        <dbReference type="SAM" id="MobiDB-lite"/>
    </source>
</evidence>
<feature type="region of interest" description="Disordered" evidence="1">
    <location>
        <begin position="1"/>
        <end position="79"/>
    </location>
</feature>
<proteinExistence type="predicted"/>
<evidence type="ECO:0000313" key="2">
    <source>
        <dbReference type="EMBL" id="KAH0210591.1"/>
    </source>
</evidence>
<dbReference type="AlphaFoldDB" id="A0A9P8K135"/>
<reference evidence="2" key="2">
    <citation type="submission" date="2021-08" db="EMBL/GenBank/DDBJ databases">
        <authorList>
            <person name="Gostincar C."/>
            <person name="Sun X."/>
            <person name="Song Z."/>
            <person name="Gunde-Cimerman N."/>
        </authorList>
    </citation>
    <scope>NUCLEOTIDE SEQUENCE</scope>
    <source>
        <strain evidence="2">EXF-8016</strain>
    </source>
</reference>
<name>A0A9P8K135_AURME</name>
<comment type="caution">
    <text evidence="2">The sequence shown here is derived from an EMBL/GenBank/DDBJ whole genome shotgun (WGS) entry which is preliminary data.</text>
</comment>
<dbReference type="EMBL" id="JAHFYH010000161">
    <property type="protein sequence ID" value="KAH0210591.1"/>
    <property type="molecule type" value="Genomic_DNA"/>
</dbReference>
<sequence length="227" mass="25523">MSAQDSVDTEEQAAFFVPPLHQLPSIQYNNTDIDASGDTFVSDDQESNENTDTADDSDNDDDDNDDASDDDFDDGKDEELFPEKPWARRCIETLRNSQEYYDLSRRWRLIQSSVEAGIEMKGLLDDFEAKEISPFVNRKLLFFTELVIQAYIKDALTIVGVGHKNPSLRPPGASRLPRAVLEGRRGLCWQTDSKAGTKRAWSSTSAPSIRYCLRMKPTGLSSESLTK</sequence>